<name>A0AC35UAS0_9BILA</name>
<evidence type="ECO:0000313" key="2">
    <source>
        <dbReference type="WBParaSite" id="RSKR_0000970700.1"/>
    </source>
</evidence>
<reference evidence="2" key="1">
    <citation type="submission" date="2016-11" db="UniProtKB">
        <authorList>
            <consortium name="WormBaseParasite"/>
        </authorList>
    </citation>
    <scope>IDENTIFICATION</scope>
    <source>
        <strain evidence="2">KR3021</strain>
    </source>
</reference>
<dbReference type="Proteomes" id="UP000095286">
    <property type="component" value="Unplaced"/>
</dbReference>
<protein>
    <submittedName>
        <fullName evidence="2">DNA-directed RNA polymerase III subunit RPC3</fullName>
    </submittedName>
</protein>
<accession>A0AC35UAS0</accession>
<sequence>MAASEIKLCLEIVREHFGSYAKAIAKALFAEPMSFHELRNVMKDNMSPNEVRETMLMLEHHHLLYYTTGRTIMYRMNVENVLRIIRIPRLLKEIKMNFGKIGGPIVQHLSVRGQSTMSDTIRGVKELIDVDVAGIAETFRAMAGQQMVVRMRSVAKNDVGFPIYESDENLFVCPLIVCDGTRALNKPGTDTKTNKAKGVLNDSDQDMLWKINWERCDYLIRDAMITQMFISLAPVHADTVNVVTSLMKVGNKRTNINEAYSQPISALEIINHAKISPSKNQEICALLRVLSEESNQIFKEIGQGSGGTYIIYYEKAIEEILTMNTQCFIRERIDDRAARIFCLLIKKGNLEEDQIEKHSMVPSKEAKEVCALLLEENLIKVRHVSKGNDFAPARTTYVYYVSLKNVAVHLNTYCLATIKNLMARRFFHGAKNRNLITRVLKRDFLVAQIEGNTELDEEQKKIQIKECDDSFIIGDDSLKYEQFTSTEAKLLCREIEAEGIAFISKQLLKFPLPPPEKKRRVVKSILDEFK</sequence>
<evidence type="ECO:0000313" key="1">
    <source>
        <dbReference type="Proteomes" id="UP000095286"/>
    </source>
</evidence>
<organism evidence="1 2">
    <name type="scientific">Rhabditophanes sp. KR3021</name>
    <dbReference type="NCBI Taxonomy" id="114890"/>
    <lineage>
        <taxon>Eukaryota</taxon>
        <taxon>Metazoa</taxon>
        <taxon>Ecdysozoa</taxon>
        <taxon>Nematoda</taxon>
        <taxon>Chromadorea</taxon>
        <taxon>Rhabditida</taxon>
        <taxon>Tylenchina</taxon>
        <taxon>Panagrolaimomorpha</taxon>
        <taxon>Strongyloidoidea</taxon>
        <taxon>Alloionematidae</taxon>
        <taxon>Rhabditophanes</taxon>
    </lineage>
</organism>
<proteinExistence type="predicted"/>
<dbReference type="WBParaSite" id="RSKR_0000970700.1">
    <property type="protein sequence ID" value="RSKR_0000970700.1"/>
    <property type="gene ID" value="RSKR_0000970700"/>
</dbReference>